<protein>
    <recommendedName>
        <fullName evidence="5">Secreted protein</fullName>
    </recommendedName>
</protein>
<gene>
    <name evidence="3" type="ordered locus">Psesu_3095</name>
</gene>
<accession>E6WXE9</accession>
<dbReference type="STRING" id="743721.Psesu_3095"/>
<feature type="compositionally biased region" description="Low complexity" evidence="1">
    <location>
        <begin position="144"/>
        <end position="164"/>
    </location>
</feature>
<evidence type="ECO:0000313" key="3">
    <source>
        <dbReference type="EMBL" id="ADV28918.1"/>
    </source>
</evidence>
<dbReference type="KEGG" id="psu:Psesu_3095"/>
<dbReference type="RefSeq" id="WP_013536743.1">
    <property type="nucleotide sequence ID" value="NC_014924.1"/>
</dbReference>
<reference evidence="3 4" key="1">
    <citation type="submission" date="2011-01" db="EMBL/GenBank/DDBJ databases">
        <title>Complete sequence of Pseudoxanthomonas suwonensis 11-1.</title>
        <authorList>
            <consortium name="US DOE Joint Genome Institute"/>
            <person name="Lucas S."/>
            <person name="Copeland A."/>
            <person name="Lapidus A."/>
            <person name="Cheng J.-F."/>
            <person name="Goodwin L."/>
            <person name="Pitluck S."/>
            <person name="Teshima H."/>
            <person name="Detter J.C."/>
            <person name="Han C."/>
            <person name="Tapia R."/>
            <person name="Land M."/>
            <person name="Hauser L."/>
            <person name="Kyrpides N."/>
            <person name="Ivanova N."/>
            <person name="Ovchinnikova G."/>
            <person name="Siebers A.K."/>
            <person name="Allgaier M."/>
            <person name="Thelen M.P."/>
            <person name="Hugenholtz P."/>
            <person name="Gladden J."/>
            <person name="Woyke T."/>
        </authorList>
    </citation>
    <scope>NUCLEOTIDE SEQUENCE [LARGE SCALE GENOMIC DNA]</scope>
    <source>
        <strain evidence="4">11-1</strain>
    </source>
</reference>
<dbReference type="Proteomes" id="UP000008632">
    <property type="component" value="Chromosome"/>
</dbReference>
<evidence type="ECO:0000313" key="4">
    <source>
        <dbReference type="Proteomes" id="UP000008632"/>
    </source>
</evidence>
<feature type="chain" id="PRO_5003215223" description="Secreted protein" evidence="2">
    <location>
        <begin position="23"/>
        <end position="164"/>
    </location>
</feature>
<feature type="compositionally biased region" description="Basic and acidic residues" evidence="1">
    <location>
        <begin position="112"/>
        <end position="131"/>
    </location>
</feature>
<dbReference type="AlphaFoldDB" id="E6WXE9"/>
<feature type="region of interest" description="Disordered" evidence="1">
    <location>
        <begin position="51"/>
        <end position="164"/>
    </location>
</feature>
<dbReference type="HOGENOM" id="CLU_1617627_0_0_6"/>
<evidence type="ECO:0000256" key="2">
    <source>
        <dbReference type="SAM" id="SignalP"/>
    </source>
</evidence>
<evidence type="ECO:0000256" key="1">
    <source>
        <dbReference type="SAM" id="MobiDB-lite"/>
    </source>
</evidence>
<name>E6WXE9_PSEUU</name>
<organism evidence="3 4">
    <name type="scientific">Pseudoxanthomonas suwonensis (strain 11-1)</name>
    <dbReference type="NCBI Taxonomy" id="743721"/>
    <lineage>
        <taxon>Bacteria</taxon>
        <taxon>Pseudomonadati</taxon>
        <taxon>Pseudomonadota</taxon>
        <taxon>Gammaproteobacteria</taxon>
        <taxon>Lysobacterales</taxon>
        <taxon>Lysobacteraceae</taxon>
        <taxon>Pseudoxanthomonas</taxon>
    </lineage>
</organism>
<evidence type="ECO:0008006" key="5">
    <source>
        <dbReference type="Google" id="ProtNLM"/>
    </source>
</evidence>
<dbReference type="EMBL" id="CP002446">
    <property type="protein sequence ID" value="ADV28918.1"/>
    <property type="molecule type" value="Genomic_DNA"/>
</dbReference>
<keyword evidence="2" id="KW-0732">Signal</keyword>
<keyword evidence="4" id="KW-1185">Reference proteome</keyword>
<proteinExistence type="predicted"/>
<feature type="signal peptide" evidence="2">
    <location>
        <begin position="1"/>
        <end position="22"/>
    </location>
</feature>
<feature type="compositionally biased region" description="Basic and acidic residues" evidence="1">
    <location>
        <begin position="85"/>
        <end position="94"/>
    </location>
</feature>
<sequence>MKLETTLCCMVLGLALPSSVWAQQQQSDAIVGEKGVPMDGAQIAAAGQDLRAQAAATRSGALTPGAIPGTRGGTDNSNGGGKTEPVQKDPKGPDKLGVQAGAVARLGQVAMDPKEEPPKDKDPPKDPKGPDKLGQAVQRDQVMTPARTRAAQQATRAAGQASRP</sequence>